<evidence type="ECO:0000313" key="1">
    <source>
        <dbReference type="EMBL" id="GBM80758.1"/>
    </source>
</evidence>
<name>A0A4Y2ISA8_ARAVE</name>
<accession>A0A4Y2ISA8</accession>
<sequence length="154" mass="17526">MVYMSAPPAPISSRAREPPPRLYTGRISVFMTTPRQFSLDSRIDDKFCHDTTEFAWSGAFVNVQLNTSGIHSTDLYGIRGTKLLVTYCLDGDSCKERHQYGRGDRGKFTQGLYFTYYWSGDVTCHFRRSVSASINTHASLESVLKVDREVDNFF</sequence>
<reference evidence="1 2" key="1">
    <citation type="journal article" date="2019" name="Sci. Rep.">
        <title>Orb-weaving spider Araneus ventricosus genome elucidates the spidroin gene catalogue.</title>
        <authorList>
            <person name="Kono N."/>
            <person name="Nakamura H."/>
            <person name="Ohtoshi R."/>
            <person name="Moran D.A.P."/>
            <person name="Shinohara A."/>
            <person name="Yoshida Y."/>
            <person name="Fujiwara M."/>
            <person name="Mori M."/>
            <person name="Tomita M."/>
            <person name="Arakawa K."/>
        </authorList>
    </citation>
    <scope>NUCLEOTIDE SEQUENCE [LARGE SCALE GENOMIC DNA]</scope>
</reference>
<comment type="caution">
    <text evidence="1">The sequence shown here is derived from an EMBL/GenBank/DDBJ whole genome shotgun (WGS) entry which is preliminary data.</text>
</comment>
<gene>
    <name evidence="1" type="ORF">AVEN_10624_1</name>
</gene>
<proteinExistence type="predicted"/>
<dbReference type="EMBL" id="BGPR01002902">
    <property type="protein sequence ID" value="GBM80758.1"/>
    <property type="molecule type" value="Genomic_DNA"/>
</dbReference>
<protein>
    <submittedName>
        <fullName evidence="1">Uncharacterized protein</fullName>
    </submittedName>
</protein>
<evidence type="ECO:0000313" key="2">
    <source>
        <dbReference type="Proteomes" id="UP000499080"/>
    </source>
</evidence>
<dbReference type="Proteomes" id="UP000499080">
    <property type="component" value="Unassembled WGS sequence"/>
</dbReference>
<keyword evidence="2" id="KW-1185">Reference proteome</keyword>
<dbReference type="AlphaFoldDB" id="A0A4Y2ISA8"/>
<organism evidence="1 2">
    <name type="scientific">Araneus ventricosus</name>
    <name type="common">Orbweaver spider</name>
    <name type="synonym">Epeira ventricosa</name>
    <dbReference type="NCBI Taxonomy" id="182803"/>
    <lineage>
        <taxon>Eukaryota</taxon>
        <taxon>Metazoa</taxon>
        <taxon>Ecdysozoa</taxon>
        <taxon>Arthropoda</taxon>
        <taxon>Chelicerata</taxon>
        <taxon>Arachnida</taxon>
        <taxon>Araneae</taxon>
        <taxon>Araneomorphae</taxon>
        <taxon>Entelegynae</taxon>
        <taxon>Araneoidea</taxon>
        <taxon>Araneidae</taxon>
        <taxon>Araneus</taxon>
    </lineage>
</organism>